<evidence type="ECO:0000256" key="1">
    <source>
        <dbReference type="SAM" id="MobiDB-lite"/>
    </source>
</evidence>
<gene>
    <name evidence="2" type="ORF">FA10DRAFT_303172</name>
</gene>
<dbReference type="OrthoDB" id="21617at2759"/>
<organism evidence="2 3">
    <name type="scientific">Acaromyces ingoldii</name>
    <dbReference type="NCBI Taxonomy" id="215250"/>
    <lineage>
        <taxon>Eukaryota</taxon>
        <taxon>Fungi</taxon>
        <taxon>Dikarya</taxon>
        <taxon>Basidiomycota</taxon>
        <taxon>Ustilaginomycotina</taxon>
        <taxon>Exobasidiomycetes</taxon>
        <taxon>Exobasidiales</taxon>
        <taxon>Cryptobasidiaceae</taxon>
        <taxon>Acaromyces</taxon>
    </lineage>
</organism>
<evidence type="ECO:0000313" key="2">
    <source>
        <dbReference type="EMBL" id="PWN88183.1"/>
    </source>
</evidence>
<protein>
    <submittedName>
        <fullName evidence="2">Uncharacterized protein</fullName>
    </submittedName>
</protein>
<name>A0A316YJB6_9BASI</name>
<reference evidence="2" key="1">
    <citation type="journal article" date="2018" name="Mol. Biol. Evol.">
        <title>Broad Genomic Sampling Reveals a Smut Pathogenic Ancestry of the Fungal Clade Ustilaginomycotina.</title>
        <authorList>
            <person name="Kijpornyongpan T."/>
            <person name="Mondo S.J."/>
            <person name="Barry K."/>
            <person name="Sandor L."/>
            <person name="Lee J."/>
            <person name="Lipzen A."/>
            <person name="Pangilinan J."/>
            <person name="LaButti K."/>
            <person name="Hainaut M."/>
            <person name="Henrissat B."/>
            <person name="Grigoriev I.V."/>
            <person name="Spatafora J.W."/>
            <person name="Aime M.C."/>
        </authorList>
    </citation>
    <scope>NUCLEOTIDE SEQUENCE [LARGE SCALE GENOMIC DNA]</scope>
    <source>
        <strain evidence="2">MCA 4198</strain>
    </source>
</reference>
<dbReference type="RefSeq" id="XP_025375381.1">
    <property type="nucleotide sequence ID" value="XM_025525209.1"/>
</dbReference>
<dbReference type="InParanoid" id="A0A316YJB6"/>
<dbReference type="AlphaFoldDB" id="A0A316YJB6"/>
<accession>A0A316YJB6</accession>
<sequence>MDFTKSTEDPHGVQALLATLRRQQERPPAPSHPVEPFPSNEASKKRDGPAAQEHDEDSVASAKRQRTASSGSDNLRHVSLAQALPHLARLSKDESFLAALLKLKADQDSVEEKLASHREEMLKRRPAPTRNQLREWDLKALNRWDEVYTEQQQRLERLGVPGFYVTKDQGQRKKQERVFQILAGLLE</sequence>
<keyword evidence="3" id="KW-1185">Reference proteome</keyword>
<evidence type="ECO:0000313" key="3">
    <source>
        <dbReference type="Proteomes" id="UP000245768"/>
    </source>
</evidence>
<dbReference type="Proteomes" id="UP000245768">
    <property type="component" value="Unassembled WGS sequence"/>
</dbReference>
<feature type="compositionally biased region" description="Basic and acidic residues" evidence="1">
    <location>
        <begin position="1"/>
        <end position="11"/>
    </location>
</feature>
<dbReference type="GeneID" id="37047125"/>
<feature type="compositionally biased region" description="Pro residues" evidence="1">
    <location>
        <begin position="27"/>
        <end position="36"/>
    </location>
</feature>
<feature type="region of interest" description="Disordered" evidence="1">
    <location>
        <begin position="1"/>
        <end position="74"/>
    </location>
</feature>
<dbReference type="EMBL" id="KZ819638">
    <property type="protein sequence ID" value="PWN88183.1"/>
    <property type="molecule type" value="Genomic_DNA"/>
</dbReference>
<proteinExistence type="predicted"/>
<dbReference type="STRING" id="215250.A0A316YJB6"/>